<comment type="caution">
    <text evidence="1">The sequence shown here is derived from an EMBL/GenBank/DDBJ whole genome shotgun (WGS) entry which is preliminary data.</text>
</comment>
<protein>
    <submittedName>
        <fullName evidence="1">Uncharacterized protein</fullName>
    </submittedName>
</protein>
<reference evidence="1 2" key="1">
    <citation type="submission" date="2019-12" db="EMBL/GenBank/DDBJ databases">
        <authorList>
            <person name="Floudas D."/>
            <person name="Bentzer J."/>
            <person name="Ahren D."/>
            <person name="Johansson T."/>
            <person name="Persson P."/>
            <person name="Tunlid A."/>
        </authorList>
    </citation>
    <scope>NUCLEOTIDE SEQUENCE [LARGE SCALE GENOMIC DNA]</scope>
    <source>
        <strain evidence="1 2">CBS 102.39</strain>
    </source>
</reference>
<organism evidence="1 2">
    <name type="scientific">Agrocybe pediades</name>
    <dbReference type="NCBI Taxonomy" id="84607"/>
    <lineage>
        <taxon>Eukaryota</taxon>
        <taxon>Fungi</taxon>
        <taxon>Dikarya</taxon>
        <taxon>Basidiomycota</taxon>
        <taxon>Agaricomycotina</taxon>
        <taxon>Agaricomycetes</taxon>
        <taxon>Agaricomycetidae</taxon>
        <taxon>Agaricales</taxon>
        <taxon>Agaricineae</taxon>
        <taxon>Strophariaceae</taxon>
        <taxon>Agrocybe</taxon>
    </lineage>
</organism>
<dbReference type="AlphaFoldDB" id="A0A8H4QX88"/>
<accession>A0A8H4QX88</accession>
<proteinExistence type="predicted"/>
<gene>
    <name evidence="1" type="ORF">D9613_010153</name>
</gene>
<name>A0A8H4QX88_9AGAR</name>
<dbReference type="Proteomes" id="UP000521872">
    <property type="component" value="Unassembled WGS sequence"/>
</dbReference>
<evidence type="ECO:0000313" key="1">
    <source>
        <dbReference type="EMBL" id="KAF4618426.1"/>
    </source>
</evidence>
<keyword evidence="2" id="KW-1185">Reference proteome</keyword>
<dbReference type="EMBL" id="JAACJL010000017">
    <property type="protein sequence ID" value="KAF4618426.1"/>
    <property type="molecule type" value="Genomic_DNA"/>
</dbReference>
<evidence type="ECO:0000313" key="2">
    <source>
        <dbReference type="Proteomes" id="UP000521872"/>
    </source>
</evidence>
<sequence length="404" mass="45822">MSHYVFPRIPLELVTEVVASVEDTQTLLQIGFVSRSFRDIVLPFIYHALIINKGTSAVKSLSLQNLSTNDNIRNCVKEIEYDSSLVDIAATREEELQNLLQDLLYLPNFPRIGTLRVYFPFLPDGEEIIGLSDPDQPFINHSRHFQRLLFQLCGRLHAGNNFHVKFFEIHNVIPCPNEGLNDPNFRQFLRPLKGMGISIIRADPDPDETQEAWHAFQAFTTQMVQVLQAPMELEYLSYGGDTIVCGAQERWEQWNALFFPRLRHLHLKGLLLDDVSPGKRVLSSKAIQFLLRHCDTLEDLTFESCSIAIDDSFTWSEILPVLEERMQKLVSFTFVPLPGRNYGGGNVLGGYSLLNPDTGVIPVTTYASSPTGVSDEDDGEEDKLALRRFLAHLRERRNESGETG</sequence>